<feature type="region of interest" description="Disordered" evidence="1">
    <location>
        <begin position="437"/>
        <end position="458"/>
    </location>
</feature>
<gene>
    <name evidence="2" type="ORF">KP509_24G030800</name>
</gene>
<reference evidence="2" key="1">
    <citation type="submission" date="2021-08" db="EMBL/GenBank/DDBJ databases">
        <title>WGS assembly of Ceratopteris richardii.</title>
        <authorList>
            <person name="Marchant D.B."/>
            <person name="Chen G."/>
            <person name="Jenkins J."/>
            <person name="Shu S."/>
            <person name="Leebens-Mack J."/>
            <person name="Grimwood J."/>
            <person name="Schmutz J."/>
            <person name="Soltis P."/>
            <person name="Soltis D."/>
            <person name="Chen Z.-H."/>
        </authorList>
    </citation>
    <scope>NUCLEOTIDE SEQUENCE</scope>
    <source>
        <strain evidence="2">Whitten #5841</strain>
        <tissue evidence="2">Leaf</tissue>
    </source>
</reference>
<comment type="caution">
    <text evidence="2">The sequence shown here is derived from an EMBL/GenBank/DDBJ whole genome shotgun (WGS) entry which is preliminary data.</text>
</comment>
<keyword evidence="3" id="KW-1185">Reference proteome</keyword>
<evidence type="ECO:0000313" key="3">
    <source>
        <dbReference type="Proteomes" id="UP000825935"/>
    </source>
</evidence>
<dbReference type="AlphaFoldDB" id="A0A8T2RU95"/>
<evidence type="ECO:0000313" key="2">
    <source>
        <dbReference type="EMBL" id="KAH7299810.1"/>
    </source>
</evidence>
<evidence type="ECO:0000256" key="1">
    <source>
        <dbReference type="SAM" id="MobiDB-lite"/>
    </source>
</evidence>
<name>A0A8T2RU95_CERRI</name>
<feature type="region of interest" description="Disordered" evidence="1">
    <location>
        <begin position="217"/>
        <end position="251"/>
    </location>
</feature>
<accession>A0A8T2RU95</accession>
<proteinExistence type="predicted"/>
<feature type="compositionally biased region" description="Polar residues" evidence="1">
    <location>
        <begin position="217"/>
        <end position="228"/>
    </location>
</feature>
<dbReference type="Proteomes" id="UP000825935">
    <property type="component" value="Chromosome 24"/>
</dbReference>
<protein>
    <submittedName>
        <fullName evidence="2">Uncharacterized protein</fullName>
    </submittedName>
</protein>
<dbReference type="EMBL" id="CM035429">
    <property type="protein sequence ID" value="KAH7299810.1"/>
    <property type="molecule type" value="Genomic_DNA"/>
</dbReference>
<organism evidence="2 3">
    <name type="scientific">Ceratopteris richardii</name>
    <name type="common">Triangle waterfern</name>
    <dbReference type="NCBI Taxonomy" id="49495"/>
    <lineage>
        <taxon>Eukaryota</taxon>
        <taxon>Viridiplantae</taxon>
        <taxon>Streptophyta</taxon>
        <taxon>Embryophyta</taxon>
        <taxon>Tracheophyta</taxon>
        <taxon>Polypodiopsida</taxon>
        <taxon>Polypodiidae</taxon>
        <taxon>Polypodiales</taxon>
        <taxon>Pteridineae</taxon>
        <taxon>Pteridaceae</taxon>
        <taxon>Parkerioideae</taxon>
        <taxon>Ceratopteris</taxon>
    </lineage>
</organism>
<dbReference type="OrthoDB" id="1999216at2759"/>
<sequence length="458" mass="50097">MAMVRAACRGYISNHRSLKLSFFCKGMTSSSGQVLPLQADIDDDSYDRKEDNAETKAECKGQVVEDDISGDTLMSFLNEQRIFFSELHHILREQRLLLNSIRGELGLQKMESDVKAFRADTLKFSEETSLFIKGKPEADHIVGGNHTPSFSSSESAKTVTDPATEAVSSPVCVDPKISGSKIELGVDVDSNSSHESPEAVFLEHSEKASEQQLVLAPSSTSDNSNSEILSGPETGNGALLERKGGQNTFQHPPWPEWKTLLDNLRPYVVAMGRPSEEPLDDTVILKRSLVKFAQAREGSFRSLSRDDLIELVQHDLPSMDEKTASGKKKLQNYLKSGKDDAKRGSQAKVTDVVRLLYRAVRSMPMLGGALPDGLKRAVINLLNTLNSASIEESKMTDNGTTSCQTSERTYQEMEVLENGICGETLSSGHEISSVNEVNDSVDASESAPNANTDLIFST</sequence>